<dbReference type="InterPro" id="IPR001907">
    <property type="entry name" value="ClpP"/>
</dbReference>
<dbReference type="Gene3D" id="3.90.226.10">
    <property type="entry name" value="2-enoyl-CoA Hydratase, Chain A, domain 1"/>
    <property type="match status" value="1"/>
</dbReference>
<evidence type="ECO:0000256" key="3">
    <source>
        <dbReference type="ARBA" id="ARBA00022670"/>
    </source>
</evidence>
<accession>A0ABW4UB30</accession>
<comment type="caution">
    <text evidence="7">The sequence shown here is derived from an EMBL/GenBank/DDBJ whole genome shotgun (WGS) entry which is preliminary data.</text>
</comment>
<evidence type="ECO:0000313" key="8">
    <source>
        <dbReference type="Proteomes" id="UP001597405"/>
    </source>
</evidence>
<keyword evidence="4 7" id="KW-0378">Hydrolase</keyword>
<dbReference type="PANTHER" id="PTHR10381:SF70">
    <property type="entry name" value="ATP-DEPENDENT CLP PROTEASE PROTEOLYTIC SUBUNIT"/>
    <property type="match status" value="1"/>
</dbReference>
<dbReference type="Proteomes" id="UP001597405">
    <property type="component" value="Unassembled WGS sequence"/>
</dbReference>
<keyword evidence="3 7" id="KW-0645">Protease</keyword>
<dbReference type="InterPro" id="IPR023562">
    <property type="entry name" value="ClpP/TepA"/>
</dbReference>
<evidence type="ECO:0000256" key="4">
    <source>
        <dbReference type="ARBA" id="ARBA00022801"/>
    </source>
</evidence>
<dbReference type="CDD" id="cd07016">
    <property type="entry name" value="S14_ClpP_1"/>
    <property type="match status" value="1"/>
</dbReference>
<comment type="similarity">
    <text evidence="1 6">Belongs to the peptidase S14 family.</text>
</comment>
<reference evidence="8" key="1">
    <citation type="journal article" date="2019" name="Int. J. Syst. Evol. Microbiol.">
        <title>The Global Catalogue of Microorganisms (GCM) 10K type strain sequencing project: providing services to taxonomists for standard genome sequencing and annotation.</title>
        <authorList>
            <consortium name="The Broad Institute Genomics Platform"/>
            <consortium name="The Broad Institute Genome Sequencing Center for Infectious Disease"/>
            <person name="Wu L."/>
            <person name="Ma J."/>
        </authorList>
    </citation>
    <scope>NUCLEOTIDE SEQUENCE [LARGE SCALE GENOMIC DNA]</scope>
    <source>
        <strain evidence="8">CGMCC 1.16225</strain>
    </source>
</reference>
<keyword evidence="8" id="KW-1185">Reference proteome</keyword>
<protein>
    <recommendedName>
        <fullName evidence="6">ATP-dependent Clp protease proteolytic subunit</fullName>
    </recommendedName>
</protein>
<dbReference type="SUPFAM" id="SSF52096">
    <property type="entry name" value="ClpP/crotonase"/>
    <property type="match status" value="1"/>
</dbReference>
<dbReference type="InterPro" id="IPR029045">
    <property type="entry name" value="ClpP/crotonase-like_dom_sf"/>
</dbReference>
<evidence type="ECO:0000256" key="1">
    <source>
        <dbReference type="ARBA" id="ARBA00007039"/>
    </source>
</evidence>
<evidence type="ECO:0000256" key="6">
    <source>
        <dbReference type="RuleBase" id="RU003567"/>
    </source>
</evidence>
<dbReference type="EMBL" id="JBHUGZ010000007">
    <property type="protein sequence ID" value="MFD1983530.1"/>
    <property type="molecule type" value="Genomic_DNA"/>
</dbReference>
<sequence length="304" mass="32799">MQNGEIWLYGTVGVGVSEDFEGFIATDVRDALAQIGPSDVTVRLNSPGGWCVDGIAIYNLLDQHKGKVSMLVEGAAVSAGSIIAMAGSEIVLRTGSFMMIHDCSGLTYGNAATHEKALEEFEVINAALASIYAKRTRRSVSEIRKEMRDETWMTASEAVQKRYADRVETGRAKQPMAAFANVYSHMPAQMAATATKARPSPGFLAAQARCESAKKAATNEAVTAFLREFCLGHEQDSAVASIVQRMKVEAPAAHALAMKLGPSVRVDRHPRRDDEISARHNATNGRDTGWVSAIAKANKLRGMN</sequence>
<dbReference type="NCBIfam" id="NF045542">
    <property type="entry name" value="Clp_rel_HeadMat"/>
    <property type="match status" value="1"/>
</dbReference>
<evidence type="ECO:0000313" key="7">
    <source>
        <dbReference type="EMBL" id="MFD1983530.1"/>
    </source>
</evidence>
<dbReference type="RefSeq" id="WP_379097941.1">
    <property type="nucleotide sequence ID" value="NZ_JBHUGZ010000007.1"/>
</dbReference>
<name>A0ABW4UB30_9HYPH</name>
<dbReference type="GO" id="GO:0008233">
    <property type="term" value="F:peptidase activity"/>
    <property type="evidence" value="ECO:0007669"/>
    <property type="project" value="UniProtKB-KW"/>
</dbReference>
<proteinExistence type="inferred from homology"/>
<keyword evidence="5" id="KW-0720">Serine protease</keyword>
<evidence type="ECO:0000256" key="2">
    <source>
        <dbReference type="ARBA" id="ARBA00022490"/>
    </source>
</evidence>
<dbReference type="PRINTS" id="PR00127">
    <property type="entry name" value="CLPPROTEASEP"/>
</dbReference>
<dbReference type="Pfam" id="PF00574">
    <property type="entry name" value="CLP_protease"/>
    <property type="match status" value="1"/>
</dbReference>
<keyword evidence="2" id="KW-0963">Cytoplasm</keyword>
<dbReference type="PANTHER" id="PTHR10381">
    <property type="entry name" value="ATP-DEPENDENT CLP PROTEASE PROTEOLYTIC SUBUNIT"/>
    <property type="match status" value="1"/>
</dbReference>
<gene>
    <name evidence="7" type="ORF">ACFSOZ_12705</name>
</gene>
<dbReference type="GO" id="GO:0006508">
    <property type="term" value="P:proteolysis"/>
    <property type="evidence" value="ECO:0007669"/>
    <property type="project" value="UniProtKB-KW"/>
</dbReference>
<organism evidence="7 8">
    <name type="scientific">Mesorhizobium newzealandense</name>
    <dbReference type="NCBI Taxonomy" id="1300302"/>
    <lineage>
        <taxon>Bacteria</taxon>
        <taxon>Pseudomonadati</taxon>
        <taxon>Pseudomonadota</taxon>
        <taxon>Alphaproteobacteria</taxon>
        <taxon>Hyphomicrobiales</taxon>
        <taxon>Phyllobacteriaceae</taxon>
        <taxon>Mesorhizobium</taxon>
    </lineage>
</organism>
<evidence type="ECO:0000256" key="5">
    <source>
        <dbReference type="ARBA" id="ARBA00022825"/>
    </source>
</evidence>